<feature type="signal peptide" evidence="1">
    <location>
        <begin position="1"/>
        <end position="19"/>
    </location>
</feature>
<evidence type="ECO:0000313" key="3">
    <source>
        <dbReference type="WBParaSite" id="Pan_g8514.t1"/>
    </source>
</evidence>
<evidence type="ECO:0000256" key="1">
    <source>
        <dbReference type="SAM" id="SignalP"/>
    </source>
</evidence>
<accession>A0A7E4W7E8</accession>
<dbReference type="Gene3D" id="3.40.33.10">
    <property type="entry name" value="CAP"/>
    <property type="match status" value="2"/>
</dbReference>
<dbReference type="InterPro" id="IPR035940">
    <property type="entry name" value="CAP_sf"/>
</dbReference>
<evidence type="ECO:0000313" key="2">
    <source>
        <dbReference type="Proteomes" id="UP000492821"/>
    </source>
</evidence>
<dbReference type="WBParaSite" id="Pan_g8514.t1">
    <property type="protein sequence ID" value="Pan_g8514.t1"/>
    <property type="gene ID" value="Pan_g8514"/>
</dbReference>
<dbReference type="Proteomes" id="UP000492821">
    <property type="component" value="Unassembled WGS sequence"/>
</dbReference>
<sequence>MRVVTTVFLLAVLLGEGDAARQCKNRLNSGSGSPALTVAKKTSFAVQPKAADPITEPPIGINCYVHQSRKALPMIQKCDGKIVTSNEIGNAERASIVDSVDHYRAFITSNCKLGLGGVKAAANFRRTKYSCALEEASKFSCTKSLSRNNFKSDAHTYRRWSPKNPPAVRSTVFYRLAPFMPEFSINPADETASGTNADFVRFFMSEDVTEVGCYVKNCGNTEYMACKSNHDTSLPSNYPIYTPGKRCEVDSDCTLPGFNICDVKTGMCDYKTQLQRKQEELDNRCDDVVNYYMDSRPEVCNNQVDTGSMLSNDERYTIVKAINGYRQLLQNNCKFVSGVQKAVSNYRKVKYSCAYEQEMKFECSDVSPTTFKSDKYTFRFSMGLRKVNRRVVFLNNYIWKSVLAINPNNQRIESSVNDQMAATLRTMMSPDVTEIGCYDKICGNREYIACKTGQVVVASKNTPLYTPGSRCNADSDCTLPGYGVCDTFSGLCEESGNDKH</sequence>
<organism evidence="2 3">
    <name type="scientific">Panagrellus redivivus</name>
    <name type="common">Microworm</name>
    <dbReference type="NCBI Taxonomy" id="6233"/>
    <lineage>
        <taxon>Eukaryota</taxon>
        <taxon>Metazoa</taxon>
        <taxon>Ecdysozoa</taxon>
        <taxon>Nematoda</taxon>
        <taxon>Chromadorea</taxon>
        <taxon>Rhabditida</taxon>
        <taxon>Tylenchina</taxon>
        <taxon>Panagrolaimomorpha</taxon>
        <taxon>Panagrolaimoidea</taxon>
        <taxon>Panagrolaimidae</taxon>
        <taxon>Panagrellus</taxon>
    </lineage>
</organism>
<proteinExistence type="predicted"/>
<keyword evidence="1" id="KW-0732">Signal</keyword>
<dbReference type="AlphaFoldDB" id="A0A7E4W7E8"/>
<reference evidence="3" key="2">
    <citation type="submission" date="2020-10" db="UniProtKB">
        <authorList>
            <consortium name="WormBaseParasite"/>
        </authorList>
    </citation>
    <scope>IDENTIFICATION</scope>
</reference>
<name>A0A7E4W7E8_PANRE</name>
<keyword evidence="2" id="KW-1185">Reference proteome</keyword>
<feature type="chain" id="PRO_5028951727" evidence="1">
    <location>
        <begin position="20"/>
        <end position="500"/>
    </location>
</feature>
<protein>
    <submittedName>
        <fullName evidence="3">SCP domain-containing protein</fullName>
    </submittedName>
</protein>
<reference evidence="2" key="1">
    <citation type="journal article" date="2013" name="Genetics">
        <title>The draft genome and transcriptome of Panagrellus redivivus are shaped by the harsh demands of a free-living lifestyle.</title>
        <authorList>
            <person name="Srinivasan J."/>
            <person name="Dillman A.R."/>
            <person name="Macchietto M.G."/>
            <person name="Heikkinen L."/>
            <person name="Lakso M."/>
            <person name="Fracchia K.M."/>
            <person name="Antoshechkin I."/>
            <person name="Mortazavi A."/>
            <person name="Wong G."/>
            <person name="Sternberg P.W."/>
        </authorList>
    </citation>
    <scope>NUCLEOTIDE SEQUENCE [LARGE SCALE GENOMIC DNA]</scope>
    <source>
        <strain evidence="2">MT8872</strain>
    </source>
</reference>